<dbReference type="GO" id="GO:0019005">
    <property type="term" value="C:SCF ubiquitin ligase complex"/>
    <property type="evidence" value="ECO:0007669"/>
    <property type="project" value="TreeGrafter"/>
</dbReference>
<dbReference type="InterPro" id="IPR001810">
    <property type="entry name" value="F-box_dom"/>
</dbReference>
<dbReference type="Gene3D" id="1.20.1280.50">
    <property type="match status" value="1"/>
</dbReference>
<comment type="caution">
    <text evidence="3">The sequence shown here is derived from an EMBL/GenBank/DDBJ whole genome shotgun (WGS) entry which is preliminary data.</text>
</comment>
<dbReference type="GO" id="GO:0031146">
    <property type="term" value="P:SCF-dependent proteasomal ubiquitin-dependent protein catabolic process"/>
    <property type="evidence" value="ECO:0007669"/>
    <property type="project" value="TreeGrafter"/>
</dbReference>
<dbReference type="SMART" id="SM00367">
    <property type="entry name" value="LRR_CC"/>
    <property type="match status" value="7"/>
</dbReference>
<dbReference type="AlphaFoldDB" id="A0AAV2S9K7"/>
<accession>A0AAV2S9K7</accession>
<evidence type="ECO:0000259" key="2">
    <source>
        <dbReference type="PROSITE" id="PS50181"/>
    </source>
</evidence>
<sequence length="504" mass="57047">MASSPIKISCSDGYMDLCCFAFAAKTQYSIFDKITEKETLSDCEKHVGDNDITIYDTDIKEKNSIASSENLSDLKMKESGSFFESNKKVEDNDKEIDEIYGTANTYNNSFIEIIPDEVMLFIFSFFNIEQLCNKVAPVCRRWYTLANDPSLWLKLDLSFDAHSNQNMFRIIEKSPHLLSLKLSSSENGSDLLKAVAKNCCRLKELTIRFCEGLTKDIIEIMVANLFKLELLIVEGTTIHSPDCYPLLGKLKCLRHLDLSYSKFLEDNGLIAIAEQCEHLQYLNIDYISYINDVSVMRLIELRGSSLTHLYLDGEQMTDRGFHALSSCMNLKHLGISFCEEMTDYGLLGVKGLSNLTWLKLRKGCRLTAHGLSDLFSGGKLSRLTHVNLSECTELNDSVIISLSKKCLGITNLCLHWCWEVTDVGVTELVQNCRHIRVLDLTGMVRITGAPQFKSINSYLPNLTVLNLEQCNSIDDTIIRQLVCDKPSLKVIDYYGDQFISINQD</sequence>
<evidence type="ECO:0000313" key="4">
    <source>
        <dbReference type="Proteomes" id="UP001497623"/>
    </source>
</evidence>
<dbReference type="PROSITE" id="PS50181">
    <property type="entry name" value="FBOX"/>
    <property type="match status" value="1"/>
</dbReference>
<reference evidence="3 4" key="1">
    <citation type="submission" date="2024-05" db="EMBL/GenBank/DDBJ databases">
        <authorList>
            <person name="Wallberg A."/>
        </authorList>
    </citation>
    <scope>NUCLEOTIDE SEQUENCE [LARGE SCALE GENOMIC DNA]</scope>
</reference>
<dbReference type="SUPFAM" id="SSF52047">
    <property type="entry name" value="RNI-like"/>
    <property type="match status" value="1"/>
</dbReference>
<gene>
    <name evidence="3" type="ORF">MNOR_LOCUS33434</name>
</gene>
<proteinExistence type="predicted"/>
<evidence type="ECO:0000313" key="3">
    <source>
        <dbReference type="EMBL" id="CAL4166401.1"/>
    </source>
</evidence>
<dbReference type="Pfam" id="PF12937">
    <property type="entry name" value="F-box-like"/>
    <property type="match status" value="1"/>
</dbReference>
<dbReference type="Proteomes" id="UP001497623">
    <property type="component" value="Unassembled WGS sequence"/>
</dbReference>
<dbReference type="Pfam" id="PF25372">
    <property type="entry name" value="DUF7885"/>
    <property type="match status" value="1"/>
</dbReference>
<dbReference type="InterPro" id="IPR032675">
    <property type="entry name" value="LRR_dom_sf"/>
</dbReference>
<dbReference type="InterPro" id="IPR036047">
    <property type="entry name" value="F-box-like_dom_sf"/>
</dbReference>
<evidence type="ECO:0000256" key="1">
    <source>
        <dbReference type="ARBA" id="ARBA00022786"/>
    </source>
</evidence>
<name>A0AAV2S9K7_MEGNR</name>
<dbReference type="InterPro" id="IPR057207">
    <property type="entry name" value="FBXL15_LRR"/>
</dbReference>
<dbReference type="EMBL" id="CAXKWB010048199">
    <property type="protein sequence ID" value="CAL4166401.1"/>
    <property type="molecule type" value="Genomic_DNA"/>
</dbReference>
<dbReference type="PANTHER" id="PTHR13318">
    <property type="entry name" value="PARTNER OF PAIRED, ISOFORM B-RELATED"/>
    <property type="match status" value="1"/>
</dbReference>
<dbReference type="SUPFAM" id="SSF81383">
    <property type="entry name" value="F-box domain"/>
    <property type="match status" value="1"/>
</dbReference>
<dbReference type="Gene3D" id="3.80.10.10">
    <property type="entry name" value="Ribonuclease Inhibitor"/>
    <property type="match status" value="3"/>
</dbReference>
<dbReference type="InterPro" id="IPR006553">
    <property type="entry name" value="Leu-rich_rpt_Cys-con_subtyp"/>
</dbReference>
<organism evidence="3 4">
    <name type="scientific">Meganyctiphanes norvegica</name>
    <name type="common">Northern krill</name>
    <name type="synonym">Thysanopoda norvegica</name>
    <dbReference type="NCBI Taxonomy" id="48144"/>
    <lineage>
        <taxon>Eukaryota</taxon>
        <taxon>Metazoa</taxon>
        <taxon>Ecdysozoa</taxon>
        <taxon>Arthropoda</taxon>
        <taxon>Crustacea</taxon>
        <taxon>Multicrustacea</taxon>
        <taxon>Malacostraca</taxon>
        <taxon>Eumalacostraca</taxon>
        <taxon>Eucarida</taxon>
        <taxon>Euphausiacea</taxon>
        <taxon>Euphausiidae</taxon>
        <taxon>Meganyctiphanes</taxon>
    </lineage>
</organism>
<keyword evidence="4" id="KW-1185">Reference proteome</keyword>
<protein>
    <recommendedName>
        <fullName evidence="2">F-box domain-containing protein</fullName>
    </recommendedName>
</protein>
<feature type="domain" description="F-box" evidence="2">
    <location>
        <begin position="108"/>
        <end position="155"/>
    </location>
</feature>
<keyword evidence="1" id="KW-0833">Ubl conjugation pathway</keyword>
<dbReference type="PANTHER" id="PTHR13318:SF190">
    <property type="entry name" value="PARTNER OF PAIRED, ISOFORM B"/>
    <property type="match status" value="1"/>
</dbReference>
<feature type="non-terminal residue" evidence="3">
    <location>
        <position position="504"/>
    </location>
</feature>